<evidence type="ECO:0000313" key="2">
    <source>
        <dbReference type="Proteomes" id="UP000001554"/>
    </source>
</evidence>
<dbReference type="RefSeq" id="XP_035665961.1">
    <property type="nucleotide sequence ID" value="XM_035810068.1"/>
</dbReference>
<proteinExistence type="predicted"/>
<protein>
    <submittedName>
        <fullName evidence="3">Uncharacterized protein LOC118409200</fullName>
    </submittedName>
</protein>
<dbReference type="EMBL" id="GG666535">
    <property type="protein sequence ID" value="EEN58061.1"/>
    <property type="molecule type" value="Genomic_DNA"/>
</dbReference>
<keyword evidence="2" id="KW-1185">Reference proteome</keyword>
<reference evidence="2" key="2">
    <citation type="journal article" date="2020" name="Nat. Ecol. Evol.">
        <title>Deeply conserved synteny resolves early events in vertebrate evolution.</title>
        <authorList>
            <person name="Simakov O."/>
            <person name="Marletaz F."/>
            <person name="Yue J.X."/>
            <person name="O'Connell B."/>
            <person name="Jenkins J."/>
            <person name="Brandt A."/>
            <person name="Calef R."/>
            <person name="Tung C.H."/>
            <person name="Huang T.K."/>
            <person name="Schmutz J."/>
            <person name="Satoh N."/>
            <person name="Yu J.K."/>
            <person name="Putnam N.H."/>
            <person name="Green R.E."/>
            <person name="Rokhsar D.S."/>
        </authorList>
    </citation>
    <scope>NUCLEOTIDE SEQUENCE [LARGE SCALE GENOMIC DNA]</scope>
    <source>
        <strain evidence="2">S238N-H82</strain>
    </source>
</reference>
<dbReference type="Proteomes" id="UP000001554">
    <property type="component" value="Chromosome 2"/>
</dbReference>
<reference evidence="3" key="3">
    <citation type="submission" date="2025-04" db="UniProtKB">
        <authorList>
            <consortium name="RefSeq"/>
        </authorList>
    </citation>
    <scope>IDENTIFICATION</scope>
    <source>
        <strain evidence="3">S238N-H82</strain>
        <tissue evidence="3">Testes</tissue>
    </source>
</reference>
<dbReference type="AlphaFoldDB" id="C3YNV1"/>
<evidence type="ECO:0000313" key="3">
    <source>
        <dbReference type="RefSeq" id="XP_035665961.1"/>
    </source>
</evidence>
<dbReference type="InParanoid" id="C3YNV1"/>
<dbReference type="GeneID" id="118409200"/>
<evidence type="ECO:0000313" key="1">
    <source>
        <dbReference type="EMBL" id="EEN58061.1"/>
    </source>
</evidence>
<dbReference type="KEGG" id="bfo:118409200"/>
<name>C3YNV1_BRAFL</name>
<accession>C3YNV1</accession>
<reference evidence="1" key="1">
    <citation type="journal article" date="2008" name="Nature">
        <title>The amphioxus genome and the evolution of the chordate karyotype.</title>
        <authorList>
            <consortium name="US DOE Joint Genome Institute (JGI-PGF)"/>
            <person name="Putnam N.H."/>
            <person name="Butts T."/>
            <person name="Ferrier D.E.K."/>
            <person name="Furlong R.F."/>
            <person name="Hellsten U."/>
            <person name="Kawashima T."/>
            <person name="Robinson-Rechavi M."/>
            <person name="Shoguchi E."/>
            <person name="Terry A."/>
            <person name="Yu J.-K."/>
            <person name="Benito-Gutierrez E.L."/>
            <person name="Dubchak I."/>
            <person name="Garcia-Fernandez J."/>
            <person name="Gibson-Brown J.J."/>
            <person name="Grigoriev I.V."/>
            <person name="Horton A.C."/>
            <person name="de Jong P.J."/>
            <person name="Jurka J."/>
            <person name="Kapitonov V.V."/>
            <person name="Kohara Y."/>
            <person name="Kuroki Y."/>
            <person name="Lindquist E."/>
            <person name="Lucas S."/>
            <person name="Osoegawa K."/>
            <person name="Pennacchio L.A."/>
            <person name="Salamov A.A."/>
            <person name="Satou Y."/>
            <person name="Sauka-Spengler T."/>
            <person name="Schmutz J."/>
            <person name="Shin-I T."/>
            <person name="Toyoda A."/>
            <person name="Bronner-Fraser M."/>
            <person name="Fujiyama A."/>
            <person name="Holland L.Z."/>
            <person name="Holland P.W.H."/>
            <person name="Satoh N."/>
            <person name="Rokhsar D.S."/>
        </authorList>
    </citation>
    <scope>NUCLEOTIDE SEQUENCE [LARGE SCALE GENOMIC DNA]</scope>
    <source>
        <strain evidence="1">S238N-H82</strain>
        <tissue evidence="1">Testes</tissue>
    </source>
</reference>
<organism>
    <name type="scientific">Branchiostoma floridae</name>
    <name type="common">Florida lancelet</name>
    <name type="synonym">Amphioxus</name>
    <dbReference type="NCBI Taxonomy" id="7739"/>
    <lineage>
        <taxon>Eukaryota</taxon>
        <taxon>Metazoa</taxon>
        <taxon>Chordata</taxon>
        <taxon>Cephalochordata</taxon>
        <taxon>Leptocardii</taxon>
        <taxon>Amphioxiformes</taxon>
        <taxon>Branchiostomatidae</taxon>
        <taxon>Branchiostoma</taxon>
    </lineage>
</organism>
<sequence length="121" mass="13912">MAMFSNEDFHQQFQDFFNRLPEPKNLRSTWSGTVLLEVRPDFTDSVIAKLKFELEKSGAQDFTFPGYTIPMCGTDYTPLELNNREDLRNVTLLLKTHFPDFKTLVMAPGSSFSYSNDQATN</sequence>
<gene>
    <name evidence="3" type="primary">LOC118409200</name>
    <name evidence="1" type="ORF">BRAFLDRAFT_94450</name>
</gene>